<organism evidence="1 2">
    <name type="scientific">Eretmocerus hayati</name>
    <dbReference type="NCBI Taxonomy" id="131215"/>
    <lineage>
        <taxon>Eukaryota</taxon>
        <taxon>Metazoa</taxon>
        <taxon>Ecdysozoa</taxon>
        <taxon>Arthropoda</taxon>
        <taxon>Hexapoda</taxon>
        <taxon>Insecta</taxon>
        <taxon>Pterygota</taxon>
        <taxon>Neoptera</taxon>
        <taxon>Endopterygota</taxon>
        <taxon>Hymenoptera</taxon>
        <taxon>Apocrita</taxon>
        <taxon>Proctotrupomorpha</taxon>
        <taxon>Chalcidoidea</taxon>
        <taxon>Aphelinidae</taxon>
        <taxon>Aphelininae</taxon>
        <taxon>Eretmocerus</taxon>
    </lineage>
</organism>
<name>A0ACC2NS14_9HYME</name>
<dbReference type="EMBL" id="CM056743">
    <property type="protein sequence ID" value="KAJ8673877.1"/>
    <property type="molecule type" value="Genomic_DNA"/>
</dbReference>
<proteinExistence type="predicted"/>
<reference evidence="1" key="1">
    <citation type="submission" date="2023-04" db="EMBL/GenBank/DDBJ databases">
        <title>A chromosome-level genome assembly of the parasitoid wasp Eretmocerus hayati.</title>
        <authorList>
            <person name="Zhong Y."/>
            <person name="Liu S."/>
            <person name="Liu Y."/>
        </authorList>
    </citation>
    <scope>NUCLEOTIDE SEQUENCE</scope>
    <source>
        <strain evidence="1">ZJU_SS_LIU_2023</strain>
    </source>
</reference>
<protein>
    <submittedName>
        <fullName evidence="1">Uncharacterized protein</fullName>
    </submittedName>
</protein>
<sequence length="268" mass="30029">MMFVFLHLLLNSYGTSMYVNASPIDGPDLEPARYDKPPFVVFIMVKRRKDDKLSRHECTGALVSKNHVLTAAHCLNDMGRGEILQVVAGAPSLRLCEPPCEVESWITYSKWAREKCQASDPLMDDVAILKLAKKVDCKMKLPSLSKKKFEQLAGLDARVTGWHSHFTMTSSMYLVFGTVKIYNKKLCQSKLTGIPGLDCNFCDIYLCVKGEPSHVLIEKVEDGGPLILGKDEIVGIFNGKQAPELPGTDQISFFISMHHFRSFIKDQI</sequence>
<evidence type="ECO:0000313" key="2">
    <source>
        <dbReference type="Proteomes" id="UP001239111"/>
    </source>
</evidence>
<gene>
    <name evidence="1" type="ORF">QAD02_005139</name>
</gene>
<accession>A0ACC2NS14</accession>
<keyword evidence="2" id="KW-1185">Reference proteome</keyword>
<evidence type="ECO:0000313" key="1">
    <source>
        <dbReference type="EMBL" id="KAJ8673877.1"/>
    </source>
</evidence>
<comment type="caution">
    <text evidence="1">The sequence shown here is derived from an EMBL/GenBank/DDBJ whole genome shotgun (WGS) entry which is preliminary data.</text>
</comment>
<dbReference type="Proteomes" id="UP001239111">
    <property type="component" value="Chromosome 3"/>
</dbReference>